<reference evidence="1" key="1">
    <citation type="submission" date="2012-09" db="EMBL/GenBank/DDBJ databases">
        <authorList>
            <person name="Martin A.A."/>
        </authorList>
    </citation>
    <scope>NUCLEOTIDE SEQUENCE</scope>
</reference>
<evidence type="ECO:0000313" key="1">
    <source>
        <dbReference type="Proteomes" id="UP000035642"/>
    </source>
</evidence>
<accession>A0A0K0D9A0</accession>
<dbReference type="WBParaSite" id="ACAC_0000668401-mRNA-1">
    <property type="protein sequence ID" value="ACAC_0000668401-mRNA-1"/>
    <property type="gene ID" value="ACAC_0000668401"/>
</dbReference>
<proteinExistence type="predicted"/>
<protein>
    <submittedName>
        <fullName evidence="2">CENP-V/GFA domain-containing protein</fullName>
    </submittedName>
</protein>
<dbReference type="AlphaFoldDB" id="A0A0K0D9A0"/>
<name>A0A0K0D9A0_ANGCA</name>
<keyword evidence="1" id="KW-1185">Reference proteome</keyword>
<reference evidence="2" key="2">
    <citation type="submission" date="2017-02" db="UniProtKB">
        <authorList>
            <consortium name="WormBaseParasite"/>
        </authorList>
    </citation>
    <scope>IDENTIFICATION</scope>
</reference>
<evidence type="ECO:0000313" key="2">
    <source>
        <dbReference type="WBParaSite" id="ACAC_0000668401-mRNA-1"/>
    </source>
</evidence>
<sequence>MLLIKQESETPPIVRVVCHNCPHCRFEPSPCYALAESHPEITCRSGPNSRATDVGTAAQIKMPIDGALNVMVVHWHGNFPCHEDVEKRAIGPGRAQRFESRSDD</sequence>
<dbReference type="Proteomes" id="UP000035642">
    <property type="component" value="Unassembled WGS sequence"/>
</dbReference>
<organism evidence="1 2">
    <name type="scientific">Angiostrongylus cantonensis</name>
    <name type="common">Rat lungworm</name>
    <dbReference type="NCBI Taxonomy" id="6313"/>
    <lineage>
        <taxon>Eukaryota</taxon>
        <taxon>Metazoa</taxon>
        <taxon>Ecdysozoa</taxon>
        <taxon>Nematoda</taxon>
        <taxon>Chromadorea</taxon>
        <taxon>Rhabditida</taxon>
        <taxon>Rhabditina</taxon>
        <taxon>Rhabditomorpha</taxon>
        <taxon>Strongyloidea</taxon>
        <taxon>Metastrongylidae</taxon>
        <taxon>Angiostrongylus</taxon>
    </lineage>
</organism>